<dbReference type="Gene3D" id="3.30.565.10">
    <property type="entry name" value="Histidine kinase-like ATPase, C-terminal domain"/>
    <property type="match status" value="1"/>
</dbReference>
<proteinExistence type="predicted"/>
<reference evidence="7" key="1">
    <citation type="submission" date="2016-03" db="EMBL/GenBank/DDBJ databases">
        <title>Complete genome sequence of the type strain Actinoalloteichus hymeniacidonis DSM 45092.</title>
        <authorList>
            <person name="Schaffert L."/>
            <person name="Albersmeier A."/>
            <person name="Winkler A."/>
            <person name="Kalinowski J."/>
            <person name="Zotchev S."/>
            <person name="Ruckert C."/>
        </authorList>
    </citation>
    <scope>NUCLEOTIDE SEQUENCE [LARGE SCALE GENOMIC DNA]</scope>
    <source>
        <strain evidence="7">HPA177(T) (DSM 45092(T))</strain>
    </source>
</reference>
<evidence type="ECO:0000313" key="7">
    <source>
        <dbReference type="Proteomes" id="UP000095210"/>
    </source>
</evidence>
<dbReference type="SUPFAM" id="SSF55874">
    <property type="entry name" value="ATPase domain of HSP90 chaperone/DNA topoisomerase II/histidine kinase"/>
    <property type="match status" value="1"/>
</dbReference>
<evidence type="ECO:0000256" key="4">
    <source>
        <dbReference type="SAM" id="Phobius"/>
    </source>
</evidence>
<sequence>MRIRPAFYSDVMRRVSTDQWAGLAMIVVAVAVGGPVLLGMTQPDIGRGWWSVLFVVFVGSLLFSVGEGAPRFRKAMLAVSVLSSWAVVLSTPDMGLMPILLVVNSAVSVYVVALRTGLILVGLNTGVLTLLLTRVEHNDLTETVIVLGFYLLIQLATLLSSVTLVREQRMRQELTQVHIDLRAASALLSESARTAERLRISRELHDLIGHQLTVLTLELEAARHREGERVREHVTRADRVARDLLADVRATVGGMRTEPADLTEILRAIGRDLPGLEVSIDVDPGIRLDEAQTTALVRAVQEIITNTIRHADARELWIEVSVDAGRAVLTAVDDGRGNRDPVAGNGLRGLTERFRAFGGDVVYDGDDGFKVTGWLPT</sequence>
<dbReference type="PANTHER" id="PTHR24421">
    <property type="entry name" value="NITRATE/NITRITE SENSOR PROTEIN NARX-RELATED"/>
    <property type="match status" value="1"/>
</dbReference>
<keyword evidence="4" id="KW-1133">Transmembrane helix</keyword>
<evidence type="ECO:0000256" key="2">
    <source>
        <dbReference type="ARBA" id="ARBA00022777"/>
    </source>
</evidence>
<dbReference type="PANTHER" id="PTHR24421:SF59">
    <property type="entry name" value="OXYGEN SENSOR HISTIDINE KINASE NREB"/>
    <property type="match status" value="1"/>
</dbReference>
<keyword evidence="4" id="KW-0812">Transmembrane</keyword>
<feature type="transmembrane region" description="Helical" evidence="4">
    <location>
        <begin position="47"/>
        <end position="65"/>
    </location>
</feature>
<feature type="transmembrane region" description="Helical" evidence="4">
    <location>
        <begin position="20"/>
        <end position="41"/>
    </location>
</feature>
<organism evidence="6 7">
    <name type="scientific">Actinoalloteichus hymeniacidonis</name>
    <dbReference type="NCBI Taxonomy" id="340345"/>
    <lineage>
        <taxon>Bacteria</taxon>
        <taxon>Bacillati</taxon>
        <taxon>Actinomycetota</taxon>
        <taxon>Actinomycetes</taxon>
        <taxon>Pseudonocardiales</taxon>
        <taxon>Pseudonocardiaceae</taxon>
        <taxon>Actinoalloteichus</taxon>
    </lineage>
</organism>
<name>A0AAC9N0Y2_9PSEU</name>
<dbReference type="Gene3D" id="1.20.5.1930">
    <property type="match status" value="1"/>
</dbReference>
<accession>A0AAC9N0Y2</accession>
<dbReference type="GO" id="GO:0046983">
    <property type="term" value="F:protein dimerization activity"/>
    <property type="evidence" value="ECO:0007669"/>
    <property type="project" value="InterPro"/>
</dbReference>
<dbReference type="GO" id="GO:0000155">
    <property type="term" value="F:phosphorelay sensor kinase activity"/>
    <property type="evidence" value="ECO:0007669"/>
    <property type="project" value="InterPro"/>
</dbReference>
<evidence type="ECO:0000313" key="6">
    <source>
        <dbReference type="EMBL" id="AOS65567.1"/>
    </source>
</evidence>
<protein>
    <submittedName>
        <fullName evidence="6">Signal transduction histidine kinase</fullName>
    </submittedName>
</protein>
<feature type="transmembrane region" description="Helical" evidence="4">
    <location>
        <begin position="77"/>
        <end position="101"/>
    </location>
</feature>
<dbReference type="AlphaFoldDB" id="A0AAC9N0Y2"/>
<gene>
    <name evidence="6" type="ORF">TL08_23945</name>
</gene>
<dbReference type="InterPro" id="IPR011712">
    <property type="entry name" value="Sig_transdc_His_kin_sub3_dim/P"/>
</dbReference>
<evidence type="ECO:0000256" key="1">
    <source>
        <dbReference type="ARBA" id="ARBA00022679"/>
    </source>
</evidence>
<dbReference type="Pfam" id="PF07730">
    <property type="entry name" value="HisKA_3"/>
    <property type="match status" value="1"/>
</dbReference>
<dbReference type="InterPro" id="IPR036890">
    <property type="entry name" value="HATPase_C_sf"/>
</dbReference>
<feature type="domain" description="Signal transduction histidine kinase subgroup 3 dimerisation and phosphoacceptor" evidence="5">
    <location>
        <begin position="196"/>
        <end position="258"/>
    </location>
</feature>
<feature type="transmembrane region" description="Helical" evidence="4">
    <location>
        <begin position="107"/>
        <end position="132"/>
    </location>
</feature>
<evidence type="ECO:0000256" key="3">
    <source>
        <dbReference type="ARBA" id="ARBA00023012"/>
    </source>
</evidence>
<keyword evidence="4" id="KW-0472">Membrane</keyword>
<keyword evidence="1" id="KW-0808">Transferase</keyword>
<dbReference type="InterPro" id="IPR050482">
    <property type="entry name" value="Sensor_HK_TwoCompSys"/>
</dbReference>
<keyword evidence="3" id="KW-0902">Two-component regulatory system</keyword>
<dbReference type="EMBL" id="CP014859">
    <property type="protein sequence ID" value="AOS65567.1"/>
    <property type="molecule type" value="Genomic_DNA"/>
</dbReference>
<evidence type="ECO:0000259" key="5">
    <source>
        <dbReference type="Pfam" id="PF07730"/>
    </source>
</evidence>
<dbReference type="CDD" id="cd16917">
    <property type="entry name" value="HATPase_UhpB-NarQ-NarX-like"/>
    <property type="match status" value="1"/>
</dbReference>
<keyword evidence="7" id="KW-1185">Reference proteome</keyword>
<dbReference type="Proteomes" id="UP000095210">
    <property type="component" value="Chromosome"/>
</dbReference>
<keyword evidence="2 6" id="KW-0418">Kinase</keyword>
<feature type="transmembrane region" description="Helical" evidence="4">
    <location>
        <begin position="144"/>
        <end position="165"/>
    </location>
</feature>
<dbReference type="KEGG" id="ahm:TL08_23945"/>
<dbReference type="GO" id="GO:0016020">
    <property type="term" value="C:membrane"/>
    <property type="evidence" value="ECO:0007669"/>
    <property type="project" value="InterPro"/>
</dbReference>